<protein>
    <submittedName>
        <fullName evidence="5">Protein O-GlcNAcase</fullName>
    </submittedName>
</protein>
<dbReference type="PROSITE" id="PS52009">
    <property type="entry name" value="GH84"/>
    <property type="match status" value="1"/>
</dbReference>
<proteinExistence type="inferred from homology"/>
<comment type="caution">
    <text evidence="5">The sequence shown here is derived from an EMBL/GenBank/DDBJ whole genome shotgun (WGS) entry which is preliminary data.</text>
</comment>
<dbReference type="PANTHER" id="PTHR13170:SF16">
    <property type="entry name" value="PROTEIN O-GLCNACASE"/>
    <property type="match status" value="1"/>
</dbReference>
<evidence type="ECO:0000313" key="5">
    <source>
        <dbReference type="EMBL" id="MFD1798963.1"/>
    </source>
</evidence>
<feature type="active site" description="Proton donor" evidence="3">
    <location>
        <position position="250"/>
    </location>
</feature>
<keyword evidence="2 3" id="KW-0326">Glycosidase</keyword>
<evidence type="ECO:0000259" key="4">
    <source>
        <dbReference type="PROSITE" id="PS52009"/>
    </source>
</evidence>
<dbReference type="Proteomes" id="UP001597285">
    <property type="component" value="Unassembled WGS sequence"/>
</dbReference>
<dbReference type="InterPro" id="IPR051822">
    <property type="entry name" value="Glycosyl_Hydrolase_84"/>
</dbReference>
<dbReference type="InterPro" id="IPR017853">
    <property type="entry name" value="GH"/>
</dbReference>
<dbReference type="RefSeq" id="WP_058919353.1">
    <property type="nucleotide sequence ID" value="NZ_JBHSQC010000015.1"/>
</dbReference>
<dbReference type="Gene3D" id="3.20.20.80">
    <property type="entry name" value="Glycosidases"/>
    <property type="match status" value="1"/>
</dbReference>
<keyword evidence="6" id="KW-1185">Reference proteome</keyword>
<dbReference type="EMBL" id="JBHUFF010000008">
    <property type="protein sequence ID" value="MFD1798963.1"/>
    <property type="molecule type" value="Genomic_DNA"/>
</dbReference>
<name>A0ABW4NKK4_9LACT</name>
<organism evidence="5 6">
    <name type="scientific">Carnobacterium antarcticum</name>
    <dbReference type="NCBI Taxonomy" id="2126436"/>
    <lineage>
        <taxon>Bacteria</taxon>
        <taxon>Bacillati</taxon>
        <taxon>Bacillota</taxon>
        <taxon>Bacilli</taxon>
        <taxon>Lactobacillales</taxon>
        <taxon>Carnobacteriaceae</taxon>
        <taxon>Carnobacterium</taxon>
    </lineage>
</organism>
<dbReference type="Pfam" id="PF07555">
    <property type="entry name" value="NAGidase"/>
    <property type="match status" value="1"/>
</dbReference>
<evidence type="ECO:0000256" key="1">
    <source>
        <dbReference type="ARBA" id="ARBA00022801"/>
    </source>
</evidence>
<dbReference type="PANTHER" id="PTHR13170">
    <property type="entry name" value="O-GLCNACASE"/>
    <property type="match status" value="1"/>
</dbReference>
<feature type="domain" description="GH84" evidence="4">
    <location>
        <begin position="135"/>
        <end position="413"/>
    </location>
</feature>
<evidence type="ECO:0000313" key="6">
    <source>
        <dbReference type="Proteomes" id="UP001597285"/>
    </source>
</evidence>
<keyword evidence="1 3" id="KW-0378">Hydrolase</keyword>
<accession>A0ABW4NKK4</accession>
<dbReference type="InterPro" id="IPR011496">
    <property type="entry name" value="O-GlcNAcase_cat"/>
</dbReference>
<evidence type="ECO:0000256" key="2">
    <source>
        <dbReference type="ARBA" id="ARBA00023295"/>
    </source>
</evidence>
<dbReference type="SUPFAM" id="SSF51445">
    <property type="entry name" value="(Trans)glycosidases"/>
    <property type="match status" value="1"/>
</dbReference>
<comment type="similarity">
    <text evidence="3">Belongs to the glycosyl hydrolase 84 family.</text>
</comment>
<gene>
    <name evidence="5" type="ORF">ACFSBK_03680</name>
</gene>
<evidence type="ECO:0000256" key="3">
    <source>
        <dbReference type="PROSITE-ProRule" id="PRU01353"/>
    </source>
</evidence>
<sequence>METLLQKFSAYQEVYTKGKYLSFANGPLKIKFSGKFFRFETFQDAFGSRLTDTLFEMVPNDFSGETDMVLTHEFDRNLKSDSFTLTVTEQKEVIIKTKNLRGFRYAAEALNLLFEKTTSGTACLLISIAHSVSFQVRGVIEGFYGLPWQHSDRLDVLRYLGNHRMNTYMYAPKDDVYQRKLWRTLYPEKALCQFEELIETAEKEMIDFYYMISPGNDIDYTQAEEVRVLTTKLQQLIDSGIRNFGLLLDDIDYLLKGNAKKKFASSASAHAYLVTQVDNFLKNELEDYCLVVCPTEYDNHQDSSYLEILSEKMPESIPLFWTGPSTLAARITTAEVETMAAAYKRPMIIWDNIPVNDYQKDYELLFLSPYENRSPLLGQEQFRVAGVVSNPMAQWELSKLTIHNMSQFLWDPTGYKTADSWKKTLNEYLPVEYVHSLKVFAQFNPNKYTREVLTFEQQKAIREKDVDFITGQLEQLVEASWKLSEVRDSAFQQAIGPWLKRVQEDFNYWQAILAGDADKVHSAQAKLADIPCRIGADLPAAFVQYWKLADLPAIIEKVE</sequence>
<reference evidence="6" key="1">
    <citation type="journal article" date="2019" name="Int. J. Syst. Evol. Microbiol.">
        <title>The Global Catalogue of Microorganisms (GCM) 10K type strain sequencing project: providing services to taxonomists for standard genome sequencing and annotation.</title>
        <authorList>
            <consortium name="The Broad Institute Genomics Platform"/>
            <consortium name="The Broad Institute Genome Sequencing Center for Infectious Disease"/>
            <person name="Wu L."/>
            <person name="Ma J."/>
        </authorList>
    </citation>
    <scope>NUCLEOTIDE SEQUENCE [LARGE SCALE GENOMIC DNA]</scope>
    <source>
        <strain evidence="6">KCTC 42143</strain>
    </source>
</reference>